<dbReference type="PROSITE" id="PS51197">
    <property type="entry name" value="HTH_RRF2_2"/>
    <property type="match status" value="1"/>
</dbReference>
<reference evidence="1 2" key="1">
    <citation type="submission" date="2018-04" db="EMBL/GenBank/DDBJ databases">
        <authorList>
            <person name="Go L.Y."/>
            <person name="Mitchell J.A."/>
        </authorList>
    </citation>
    <scope>NUCLEOTIDE SEQUENCE [LARGE SCALE GENOMIC DNA]</scope>
    <source>
        <strain evidence="1">ULC066bin1</strain>
    </source>
</reference>
<dbReference type="GO" id="GO:0003700">
    <property type="term" value="F:DNA-binding transcription factor activity"/>
    <property type="evidence" value="ECO:0007669"/>
    <property type="project" value="TreeGrafter"/>
</dbReference>
<dbReference type="Proteomes" id="UP000249467">
    <property type="component" value="Unassembled WGS sequence"/>
</dbReference>
<evidence type="ECO:0000313" key="2">
    <source>
        <dbReference type="Proteomes" id="UP000249467"/>
    </source>
</evidence>
<dbReference type="PANTHER" id="PTHR33221:SF16">
    <property type="entry name" value="HTH-TYPE TRANSCRIPTIONAL REGULATOR SLR0846-RELATED"/>
    <property type="match status" value="1"/>
</dbReference>
<dbReference type="AlphaFoldDB" id="A0A2W4WI71"/>
<evidence type="ECO:0000313" key="1">
    <source>
        <dbReference type="EMBL" id="PZO44566.1"/>
    </source>
</evidence>
<dbReference type="Gene3D" id="1.10.10.10">
    <property type="entry name" value="Winged helix-like DNA-binding domain superfamily/Winged helix DNA-binding domain"/>
    <property type="match status" value="1"/>
</dbReference>
<dbReference type="InterPro" id="IPR036390">
    <property type="entry name" value="WH_DNA-bd_sf"/>
</dbReference>
<dbReference type="InterPro" id="IPR036388">
    <property type="entry name" value="WH-like_DNA-bd_sf"/>
</dbReference>
<proteinExistence type="predicted"/>
<accession>A0A2W4WI71</accession>
<comment type="caution">
    <text evidence="1">The sequence shown here is derived from an EMBL/GenBank/DDBJ whole genome shotgun (WGS) entry which is preliminary data.</text>
</comment>
<dbReference type="InterPro" id="IPR000944">
    <property type="entry name" value="Tscrpt_reg_Rrf2"/>
</dbReference>
<reference evidence="1 2" key="2">
    <citation type="submission" date="2018-06" db="EMBL/GenBank/DDBJ databases">
        <title>Metagenomic assembly of (sub)arctic Cyanobacteria and their associated microbiome from non-axenic cultures.</title>
        <authorList>
            <person name="Baurain D."/>
        </authorList>
    </citation>
    <scope>NUCLEOTIDE SEQUENCE [LARGE SCALE GENOMIC DNA]</scope>
    <source>
        <strain evidence="1">ULC066bin1</strain>
    </source>
</reference>
<name>A0A2W4WI71_9CYAN</name>
<dbReference type="NCBIfam" id="TIGR00738">
    <property type="entry name" value="rrf2_super"/>
    <property type="match status" value="1"/>
</dbReference>
<sequence>MKLTRKGHYSVKAMLDLVVWAKRKPASVREISDRQAIPAPYLEKILIALRQADLVESVRGVQGGYRLKRSPKDISLGEILSAVGEDTYPLPRLKPQEKLASDWVTFALWQRLDRKLKDALYSICLEDLYYDARSWQASQGQSSGFIV</sequence>
<protein>
    <submittedName>
        <fullName evidence="1">Transcriptional regulator</fullName>
    </submittedName>
</protein>
<dbReference type="Pfam" id="PF02082">
    <property type="entry name" value="Rrf2"/>
    <property type="match status" value="1"/>
</dbReference>
<dbReference type="GO" id="GO:0005829">
    <property type="term" value="C:cytosol"/>
    <property type="evidence" value="ECO:0007669"/>
    <property type="project" value="TreeGrafter"/>
</dbReference>
<dbReference type="SUPFAM" id="SSF46785">
    <property type="entry name" value="Winged helix' DNA-binding domain"/>
    <property type="match status" value="1"/>
</dbReference>
<gene>
    <name evidence="1" type="ORF">DCF19_02125</name>
</gene>
<dbReference type="EMBL" id="QBML01000002">
    <property type="protein sequence ID" value="PZO44566.1"/>
    <property type="molecule type" value="Genomic_DNA"/>
</dbReference>
<dbReference type="PANTHER" id="PTHR33221">
    <property type="entry name" value="WINGED HELIX-TURN-HELIX TRANSCRIPTIONAL REGULATOR, RRF2 FAMILY"/>
    <property type="match status" value="1"/>
</dbReference>
<organism evidence="1 2">
    <name type="scientific">Pseudanabaena frigida</name>
    <dbReference type="NCBI Taxonomy" id="945775"/>
    <lineage>
        <taxon>Bacteria</taxon>
        <taxon>Bacillati</taxon>
        <taxon>Cyanobacteriota</taxon>
        <taxon>Cyanophyceae</taxon>
        <taxon>Pseudanabaenales</taxon>
        <taxon>Pseudanabaenaceae</taxon>
        <taxon>Pseudanabaena</taxon>
    </lineage>
</organism>